<dbReference type="InterPro" id="IPR027450">
    <property type="entry name" value="AlkB-like"/>
</dbReference>
<dbReference type="SUPFAM" id="SSF51197">
    <property type="entry name" value="Clavaminate synthase-like"/>
    <property type="match status" value="1"/>
</dbReference>
<proteinExistence type="inferred from homology"/>
<keyword evidence="10" id="KW-1185">Reference proteome</keyword>
<dbReference type="PROSITE" id="PS51471">
    <property type="entry name" value="FE2OG_OXY"/>
    <property type="match status" value="1"/>
</dbReference>
<dbReference type="Gene3D" id="2.60.120.590">
    <property type="entry name" value="Alpha-ketoglutarate-dependent dioxygenase AlkB-like"/>
    <property type="match status" value="1"/>
</dbReference>
<accession>M2NA66</accession>
<evidence type="ECO:0000256" key="7">
    <source>
        <dbReference type="ARBA" id="ARBA00023242"/>
    </source>
</evidence>
<dbReference type="Proteomes" id="UP000011761">
    <property type="component" value="Unassembled WGS sequence"/>
</dbReference>
<evidence type="ECO:0000259" key="8">
    <source>
        <dbReference type="PROSITE" id="PS51471"/>
    </source>
</evidence>
<dbReference type="PANTHER" id="PTHR46030">
    <property type="entry name" value="ALPHA-KETOGLUTARATE-DEPENDENT DIOXYGENASE ALKB HOMOLOG 6"/>
    <property type="match status" value="1"/>
</dbReference>
<feature type="domain" description="Fe2OG dioxygenase" evidence="8">
    <location>
        <begin position="96"/>
        <end position="233"/>
    </location>
</feature>
<dbReference type="InterPro" id="IPR005123">
    <property type="entry name" value="Oxoglu/Fe-dep_dioxygenase_dom"/>
</dbReference>
<evidence type="ECO:0000256" key="6">
    <source>
        <dbReference type="ARBA" id="ARBA00023004"/>
    </source>
</evidence>
<dbReference type="AlphaFoldDB" id="M2NA66"/>
<dbReference type="InterPro" id="IPR032862">
    <property type="entry name" value="ALKBH6"/>
</dbReference>
<comment type="subcellular location">
    <subcellularLocation>
        <location evidence="1">Nucleus</location>
    </subcellularLocation>
</comment>
<evidence type="ECO:0000256" key="1">
    <source>
        <dbReference type="ARBA" id="ARBA00004123"/>
    </source>
</evidence>
<keyword evidence="3" id="KW-0479">Metal-binding</keyword>
<evidence type="ECO:0000313" key="9">
    <source>
        <dbReference type="EMBL" id="EMD01114.1"/>
    </source>
</evidence>
<sequence length="248" mass="26837">MIESSNRILSGYCIEHAPSAMYYIPNFITGEEEAAIMRSIPPTRWVSLSNRRLQALPARLTATNTLVASTPLPAWLTEPVVGRIHDLGVFADAPHGINHCLINEYLPGQGIMPHEDGPAYHPVTATVSLGGTTVLSVTDKRHGEGAEPNGSGEVANPEPKTYRFIQEPRSLLLITGAAYRDTLHGIADVTEDVDLRTETVANWKLLGDKSAIATGGGRSERRTRISLTFRDVKKVSSIGSKIFGKAKG</sequence>
<dbReference type="GeneID" id="19109612"/>
<dbReference type="GO" id="GO:0005634">
    <property type="term" value="C:nucleus"/>
    <property type="evidence" value="ECO:0007669"/>
    <property type="project" value="UniProtKB-SubCell"/>
</dbReference>
<dbReference type="PANTHER" id="PTHR46030:SF1">
    <property type="entry name" value="ALPHA-KETOGLUTARATE-DEPENDENT DIOXYGENASE ALKB HOMOLOG 6"/>
    <property type="match status" value="1"/>
</dbReference>
<evidence type="ECO:0000256" key="3">
    <source>
        <dbReference type="ARBA" id="ARBA00022723"/>
    </source>
</evidence>
<evidence type="ECO:0000256" key="5">
    <source>
        <dbReference type="ARBA" id="ARBA00023002"/>
    </source>
</evidence>
<evidence type="ECO:0000256" key="4">
    <source>
        <dbReference type="ARBA" id="ARBA00022964"/>
    </source>
</evidence>
<keyword evidence="4" id="KW-0223">Dioxygenase</keyword>
<comment type="similarity">
    <text evidence="2">Belongs to the alkB family.</text>
</comment>
<keyword evidence="6" id="KW-0408">Iron</keyword>
<dbReference type="RefSeq" id="XP_007672298.1">
    <property type="nucleotide sequence ID" value="XM_007674108.1"/>
</dbReference>
<dbReference type="STRING" id="717646.M2NA66"/>
<organism evidence="9 10">
    <name type="scientific">Baudoinia panamericana (strain UAMH 10762)</name>
    <name type="common">Angels' share fungus</name>
    <name type="synonym">Baudoinia compniacensis (strain UAMH 10762)</name>
    <dbReference type="NCBI Taxonomy" id="717646"/>
    <lineage>
        <taxon>Eukaryota</taxon>
        <taxon>Fungi</taxon>
        <taxon>Dikarya</taxon>
        <taxon>Ascomycota</taxon>
        <taxon>Pezizomycotina</taxon>
        <taxon>Dothideomycetes</taxon>
        <taxon>Dothideomycetidae</taxon>
        <taxon>Mycosphaerellales</taxon>
        <taxon>Teratosphaeriaceae</taxon>
        <taxon>Baudoinia</taxon>
    </lineage>
</organism>
<evidence type="ECO:0000256" key="2">
    <source>
        <dbReference type="ARBA" id="ARBA00007879"/>
    </source>
</evidence>
<gene>
    <name evidence="9" type="ORF">BAUCODRAFT_196023</name>
</gene>
<dbReference type="Pfam" id="PF13532">
    <property type="entry name" value="2OG-FeII_Oxy_2"/>
    <property type="match status" value="1"/>
</dbReference>
<dbReference type="InterPro" id="IPR037151">
    <property type="entry name" value="AlkB-like_sf"/>
</dbReference>
<dbReference type="OrthoDB" id="412814at2759"/>
<dbReference type="GO" id="GO:0051213">
    <property type="term" value="F:dioxygenase activity"/>
    <property type="evidence" value="ECO:0007669"/>
    <property type="project" value="UniProtKB-KW"/>
</dbReference>
<dbReference type="eggNOG" id="KOG3200">
    <property type="taxonomic scope" value="Eukaryota"/>
</dbReference>
<keyword evidence="7" id="KW-0539">Nucleus</keyword>
<dbReference type="EMBL" id="KB445550">
    <property type="protein sequence ID" value="EMD01114.1"/>
    <property type="molecule type" value="Genomic_DNA"/>
</dbReference>
<dbReference type="KEGG" id="bcom:BAUCODRAFT_196023"/>
<dbReference type="GO" id="GO:0046872">
    <property type="term" value="F:metal ion binding"/>
    <property type="evidence" value="ECO:0007669"/>
    <property type="project" value="UniProtKB-KW"/>
</dbReference>
<keyword evidence="5" id="KW-0560">Oxidoreductase</keyword>
<name>M2NA66_BAUPA</name>
<protein>
    <recommendedName>
        <fullName evidence="8">Fe2OG dioxygenase domain-containing protein</fullName>
    </recommendedName>
</protein>
<dbReference type="OMA" id="KSPKTKW"/>
<evidence type="ECO:0000313" key="10">
    <source>
        <dbReference type="Proteomes" id="UP000011761"/>
    </source>
</evidence>
<dbReference type="HOGENOM" id="CLU_059836_0_0_1"/>
<reference evidence="9 10" key="1">
    <citation type="journal article" date="2012" name="PLoS Pathog.">
        <title>Diverse lifestyles and strategies of plant pathogenesis encoded in the genomes of eighteen Dothideomycetes fungi.</title>
        <authorList>
            <person name="Ohm R.A."/>
            <person name="Feau N."/>
            <person name="Henrissat B."/>
            <person name="Schoch C.L."/>
            <person name="Horwitz B.A."/>
            <person name="Barry K.W."/>
            <person name="Condon B.J."/>
            <person name="Copeland A.C."/>
            <person name="Dhillon B."/>
            <person name="Glaser F."/>
            <person name="Hesse C.N."/>
            <person name="Kosti I."/>
            <person name="LaButti K."/>
            <person name="Lindquist E.A."/>
            <person name="Lucas S."/>
            <person name="Salamov A.A."/>
            <person name="Bradshaw R.E."/>
            <person name="Ciuffetti L."/>
            <person name="Hamelin R.C."/>
            <person name="Kema G.H.J."/>
            <person name="Lawrence C."/>
            <person name="Scott J.A."/>
            <person name="Spatafora J.W."/>
            <person name="Turgeon B.G."/>
            <person name="de Wit P.J.G.M."/>
            <person name="Zhong S."/>
            <person name="Goodwin S.B."/>
            <person name="Grigoriev I.V."/>
        </authorList>
    </citation>
    <scope>NUCLEOTIDE SEQUENCE [LARGE SCALE GENOMIC DNA]</scope>
    <source>
        <strain evidence="9 10">UAMH 10762</strain>
    </source>
</reference>